<dbReference type="PANTHER" id="PTHR46515">
    <property type="entry name" value="TATA ELEMENT MODULATORY FACTOR TMF1"/>
    <property type="match status" value="1"/>
</dbReference>
<feature type="region of interest" description="Disordered" evidence="5">
    <location>
        <begin position="28"/>
        <end position="52"/>
    </location>
</feature>
<evidence type="ECO:0000313" key="7">
    <source>
        <dbReference type="EnsemblMetazoa" id="XP_014257465.1"/>
    </source>
</evidence>
<feature type="compositionally biased region" description="Polar residues" evidence="5">
    <location>
        <begin position="96"/>
        <end position="107"/>
    </location>
</feature>
<feature type="coiled-coil region" evidence="4">
    <location>
        <begin position="1099"/>
        <end position="1126"/>
    </location>
</feature>
<sequence>MSWFDTTGFATLAKSALKEAQKTIDKALDIQDEEGAKTKQSPTESISSSSDVNTDSFFSAWGLQSGSSQSTPGAITKEVVSPSVKMPNSTSLWGSFTGSFFDNQSKPEGTKSGDLVSDQPKKSTPPRSLSLDLSKSLYTVQSEARESPEHNDDIPDGEQIKEEIKNFPQVEVVMRKKEQKNVASRLSVISSESDRRSTDSCDVIGSTPDSDHSISASSSVARLRQSGSFESVEVLTSPSSVDVLGSHSTESGDKGNSSDSVSPIAEGEGVEVIPEDEDDISVEDSNTSASENTLTMTVLEHSANAMLKSTSSLETSFTEAMSPREAVNRPITGFVLTHAVVQEGGGDAKIKKDTKILKKDEVVTEAPKLSQSRVSECLSDPAESSCEEGTIMGSSDEGSNLRGSVVTTLIADAMTEPSAIIREQSPISSERSDLVKIGSSEQTSGDELETTTSSDIEIISSTTPNGSNASTRLSPTKNLRFNDVPNTQKPTPGKIKGHHREPSEASSGGSEEGNDVEKLLKRISEMSELLQARETKLLDLSRANAALHESNSSLKSQLEVKSEQQDLKNISEEFTQRLAALERKFQQAIREKEAFRKQLDQAKAEIVLKEEDAEKDQVIEELRQEGEKLSKQHLVLNNTIKKLRATEKENSKVISTLNDQLGSTRQELERSKKTMSAKEEMERSHIEAVHNLKKQVLQLEKELITEKGSVSSLTASLIASQKELKMKSEALSKAESNFKAEKQQMENSIKSNISLEIESAQVRITTFQSALEDMRKQMIQEQEKHSKIEMTLRQEMSELLKRAECAERRLEDESQALKSASQPLARQLQSLTEAHSAAQQRWERQEALLNSSIADLEAKVVKLTSSERNVRHQHEASSARLSELMNEVITLREQNNALLSELNLSQENLEKVKVLKNSETKKFQLEKERLVSELEEKKREIISLKDILSVEKAALDAEKRKNIALQEQLRVNKAAIESAPMHTPRSSPCSLKDSIESESALNWFGEEQNEMPTPRFYEVLKPSNNTSFIENLQSQLKLKEGEVHQLQWEVARMESERTSLRDEIMRLSSQLEVQSSEVKSLETLKTQYDALLQMYGEKVEETQELKMDLQDMKEMYKAQIDELLKREEPKPNVPS</sequence>
<keyword evidence="3 4" id="KW-0175">Coiled coil</keyword>
<dbReference type="Pfam" id="PF12325">
    <property type="entry name" value="TMF_TATA_bd"/>
    <property type="match status" value="1"/>
</dbReference>
<feature type="compositionally biased region" description="Polar residues" evidence="5">
    <location>
        <begin position="181"/>
        <end position="191"/>
    </location>
</feature>
<feature type="coiled-coil region" evidence="4">
    <location>
        <begin position="564"/>
        <end position="702"/>
    </location>
</feature>
<feature type="coiled-coil region" evidence="4">
    <location>
        <begin position="881"/>
        <end position="947"/>
    </location>
</feature>
<feature type="region of interest" description="Disordered" evidence="5">
    <location>
        <begin position="177"/>
        <end position="265"/>
    </location>
</feature>
<protein>
    <recommendedName>
        <fullName evidence="6">TATA element modulatory factor 1 TATA binding domain-containing protein</fullName>
    </recommendedName>
</protein>
<dbReference type="EnsemblMetazoa" id="XM_014401979.2">
    <property type="protein sequence ID" value="XP_014257465.1"/>
    <property type="gene ID" value="LOC106671135"/>
</dbReference>
<feature type="compositionally biased region" description="Basic and acidic residues" evidence="5">
    <location>
        <begin position="143"/>
        <end position="163"/>
    </location>
</feature>
<evidence type="ECO:0000256" key="5">
    <source>
        <dbReference type="SAM" id="MobiDB-lite"/>
    </source>
</evidence>
<dbReference type="GO" id="GO:0005783">
    <property type="term" value="C:endoplasmic reticulum"/>
    <property type="evidence" value="ECO:0007669"/>
    <property type="project" value="TreeGrafter"/>
</dbReference>
<dbReference type="GeneID" id="106671135"/>
<dbReference type="InterPro" id="IPR052602">
    <property type="entry name" value="Growth_transcription_reg"/>
</dbReference>
<evidence type="ECO:0000256" key="3">
    <source>
        <dbReference type="ARBA" id="ARBA00023054"/>
    </source>
</evidence>
<feature type="region of interest" description="Disordered" evidence="5">
    <location>
        <begin position="420"/>
        <end position="515"/>
    </location>
</feature>
<organism evidence="7 8">
    <name type="scientific">Cimex lectularius</name>
    <name type="common">Bed bug</name>
    <name type="synonym">Acanthia lectularia</name>
    <dbReference type="NCBI Taxonomy" id="79782"/>
    <lineage>
        <taxon>Eukaryota</taxon>
        <taxon>Metazoa</taxon>
        <taxon>Ecdysozoa</taxon>
        <taxon>Arthropoda</taxon>
        <taxon>Hexapoda</taxon>
        <taxon>Insecta</taxon>
        <taxon>Pterygota</taxon>
        <taxon>Neoptera</taxon>
        <taxon>Paraneoptera</taxon>
        <taxon>Hemiptera</taxon>
        <taxon>Heteroptera</taxon>
        <taxon>Panheteroptera</taxon>
        <taxon>Cimicomorpha</taxon>
        <taxon>Cimicidae</taxon>
        <taxon>Cimex</taxon>
    </lineage>
</organism>
<feature type="coiled-coil region" evidence="4">
    <location>
        <begin position="1029"/>
        <end position="1070"/>
    </location>
</feature>
<dbReference type="KEGG" id="clec:106671135"/>
<dbReference type="OMA" id="ICTNDSK"/>
<keyword evidence="2" id="KW-0333">Golgi apparatus</keyword>
<feature type="compositionally biased region" description="Polar residues" evidence="5">
    <location>
        <begin position="225"/>
        <end position="261"/>
    </location>
</feature>
<evidence type="ECO:0000259" key="6">
    <source>
        <dbReference type="Pfam" id="PF12325"/>
    </source>
</evidence>
<feature type="compositionally biased region" description="Low complexity" evidence="5">
    <location>
        <begin position="450"/>
        <end position="463"/>
    </location>
</feature>
<dbReference type="Proteomes" id="UP000494040">
    <property type="component" value="Unassembled WGS sequence"/>
</dbReference>
<feature type="coiled-coil region" evidence="4">
    <location>
        <begin position="757"/>
        <end position="820"/>
    </location>
</feature>
<feature type="domain" description="TATA element modulatory factor 1 TATA binding" evidence="6">
    <location>
        <begin position="1023"/>
        <end position="1123"/>
    </location>
</feature>
<dbReference type="InterPro" id="IPR022091">
    <property type="entry name" value="TMF_TATA-bd"/>
</dbReference>
<feature type="compositionally biased region" description="Polar residues" evidence="5">
    <location>
        <begin position="125"/>
        <end position="142"/>
    </location>
</feature>
<proteinExistence type="predicted"/>
<evidence type="ECO:0000313" key="8">
    <source>
        <dbReference type="Proteomes" id="UP000494040"/>
    </source>
</evidence>
<name>A0A8I6SCM0_CIMLE</name>
<dbReference type="PANTHER" id="PTHR46515:SF1">
    <property type="entry name" value="TATA ELEMENT MODULATORY FACTOR"/>
    <property type="match status" value="1"/>
</dbReference>
<comment type="subcellular location">
    <subcellularLocation>
        <location evidence="1">Golgi apparatus</location>
    </subcellularLocation>
</comment>
<evidence type="ECO:0000256" key="4">
    <source>
        <dbReference type="SAM" id="Coils"/>
    </source>
</evidence>
<accession>A0A8I6SCM0</accession>
<keyword evidence="8" id="KW-1185">Reference proteome</keyword>
<dbReference type="InterPro" id="IPR022092">
    <property type="entry name" value="TMF_DNA-bd"/>
</dbReference>
<dbReference type="AlphaFoldDB" id="A0A8I6SCM0"/>
<evidence type="ECO:0000256" key="2">
    <source>
        <dbReference type="ARBA" id="ARBA00023034"/>
    </source>
</evidence>
<dbReference type="Pfam" id="PF12329">
    <property type="entry name" value="TMF_DNA_bd"/>
    <property type="match status" value="1"/>
</dbReference>
<feature type="region of interest" description="Disordered" evidence="5">
    <location>
        <begin position="374"/>
        <end position="399"/>
    </location>
</feature>
<evidence type="ECO:0000256" key="1">
    <source>
        <dbReference type="ARBA" id="ARBA00004555"/>
    </source>
</evidence>
<reference evidence="7" key="1">
    <citation type="submission" date="2022-01" db="UniProtKB">
        <authorList>
            <consortium name="EnsemblMetazoa"/>
        </authorList>
    </citation>
    <scope>IDENTIFICATION</scope>
</reference>
<dbReference type="GO" id="GO:0005794">
    <property type="term" value="C:Golgi apparatus"/>
    <property type="evidence" value="ECO:0007669"/>
    <property type="project" value="UniProtKB-SubCell"/>
</dbReference>
<dbReference type="OrthoDB" id="74178at2759"/>
<dbReference type="RefSeq" id="XP_014257465.1">
    <property type="nucleotide sequence ID" value="XM_014401979.2"/>
</dbReference>
<feature type="compositionally biased region" description="Basic and acidic residues" evidence="5">
    <location>
        <begin position="28"/>
        <end position="37"/>
    </location>
</feature>
<feature type="compositionally biased region" description="Polar residues" evidence="5">
    <location>
        <begin position="464"/>
        <end position="490"/>
    </location>
</feature>
<feature type="region of interest" description="Disordered" evidence="5">
    <location>
        <begin position="96"/>
        <end position="163"/>
    </location>
</feature>